<feature type="domain" description="HTH cro/C1-type" evidence="4">
    <location>
        <begin position="53"/>
        <end position="101"/>
    </location>
</feature>
<organism evidence="5">
    <name type="scientific">Candidatus Nitrotoga fabula</name>
    <dbReference type="NCBI Taxonomy" id="2182327"/>
    <lineage>
        <taxon>Bacteria</taxon>
        <taxon>Pseudomonadati</taxon>
        <taxon>Pseudomonadota</taxon>
        <taxon>Betaproteobacteria</taxon>
        <taxon>Nitrosomonadales</taxon>
        <taxon>Gallionellaceae</taxon>
        <taxon>Candidatus Nitrotoga</taxon>
    </lineage>
</organism>
<reference evidence="5" key="1">
    <citation type="submission" date="2018-05" db="EMBL/GenBank/DDBJ databases">
        <authorList>
            <person name="Lanie J.A."/>
            <person name="Ng W.-L."/>
            <person name="Kazmierczak K.M."/>
            <person name="Andrzejewski T.M."/>
            <person name="Davidsen T.M."/>
            <person name="Wayne K.J."/>
            <person name="Tettelin H."/>
            <person name="Glass J.I."/>
            <person name="Rusch D."/>
            <person name="Podicherti R."/>
            <person name="Tsui H.-C.T."/>
            <person name="Winkler M.E."/>
        </authorList>
    </citation>
    <scope>NUCLEOTIDE SEQUENCE</scope>
    <source>
        <strain evidence="5">KNB</strain>
    </source>
</reference>
<dbReference type="CDD" id="cd00093">
    <property type="entry name" value="HTH_XRE"/>
    <property type="match status" value="1"/>
</dbReference>
<dbReference type="Gene3D" id="1.10.260.40">
    <property type="entry name" value="lambda repressor-like DNA-binding domains"/>
    <property type="match status" value="1"/>
</dbReference>
<dbReference type="InterPro" id="IPR001387">
    <property type="entry name" value="Cro/C1-type_HTH"/>
</dbReference>
<evidence type="ECO:0000256" key="2">
    <source>
        <dbReference type="ARBA" id="ARBA00023125"/>
    </source>
</evidence>
<keyword evidence="1" id="KW-0805">Transcription regulation</keyword>
<dbReference type="InterPro" id="IPR015927">
    <property type="entry name" value="Peptidase_S24_S26A/B/C"/>
</dbReference>
<dbReference type="PANTHER" id="PTHR40661:SF3">
    <property type="entry name" value="FELS-1 PROPHAGE TRANSCRIPTIONAL REGULATOR"/>
    <property type="match status" value="1"/>
</dbReference>
<dbReference type="Pfam" id="PF01381">
    <property type="entry name" value="HTH_3"/>
    <property type="match status" value="1"/>
</dbReference>
<dbReference type="InterPro" id="IPR036286">
    <property type="entry name" value="LexA/Signal_pep-like_sf"/>
</dbReference>
<dbReference type="InterPro" id="IPR010982">
    <property type="entry name" value="Lambda_DNA-bd_dom_sf"/>
</dbReference>
<protein>
    <submittedName>
        <fullName evidence="5">Putative phage repressor</fullName>
    </submittedName>
</protein>
<gene>
    <name evidence="5" type="ORF">NITFAB_1124</name>
</gene>
<keyword evidence="3" id="KW-0804">Transcription</keyword>
<dbReference type="Pfam" id="PF00717">
    <property type="entry name" value="Peptidase_S24"/>
    <property type="match status" value="1"/>
</dbReference>
<dbReference type="CDD" id="cd06529">
    <property type="entry name" value="S24_LexA-like"/>
    <property type="match status" value="1"/>
</dbReference>
<dbReference type="EMBL" id="LS423452">
    <property type="protein sequence ID" value="SPS05534.1"/>
    <property type="molecule type" value="Genomic_DNA"/>
</dbReference>
<proteinExistence type="predicted"/>
<keyword evidence="2" id="KW-0238">DNA-binding</keyword>
<evidence type="ECO:0000256" key="3">
    <source>
        <dbReference type="ARBA" id="ARBA00023163"/>
    </source>
</evidence>
<dbReference type="SMART" id="SM00530">
    <property type="entry name" value="HTH_XRE"/>
    <property type="match status" value="1"/>
</dbReference>
<sequence>MIPSNQVTFTTKCYSRSGKSATVFCNDSYNSKLYCAEMSKIIGERIKRLLHTKNGGNQSELARFCGLSPQAVQKWIKGETAPRGKNLIKAAEFLGVSQIELQFGEKQNHINITPANIGTRKIPLISYVQAGNWVEATNCYQVGDAHEWLLTDLELSDNAFALEIKGDSMLPDFKPGDRVIIDPAVAPSPGDFVVARNGGDEATFKKYRPRGQNEHGEYVIELVPLNSDYPSMKSDITPFVIVGTMVEFRRYRKKQ</sequence>
<dbReference type="PANTHER" id="PTHR40661">
    <property type="match status" value="1"/>
</dbReference>
<dbReference type="GO" id="GO:0003677">
    <property type="term" value="F:DNA binding"/>
    <property type="evidence" value="ECO:0007669"/>
    <property type="project" value="UniProtKB-KW"/>
</dbReference>
<evidence type="ECO:0000313" key="5">
    <source>
        <dbReference type="EMBL" id="SPS05534.1"/>
    </source>
</evidence>
<evidence type="ECO:0000256" key="1">
    <source>
        <dbReference type="ARBA" id="ARBA00023015"/>
    </source>
</evidence>
<accession>A0A2X0RD19</accession>
<dbReference type="SUPFAM" id="SSF47413">
    <property type="entry name" value="lambda repressor-like DNA-binding domains"/>
    <property type="match status" value="1"/>
</dbReference>
<dbReference type="PROSITE" id="PS50943">
    <property type="entry name" value="HTH_CROC1"/>
    <property type="match status" value="1"/>
</dbReference>
<evidence type="ECO:0000259" key="4">
    <source>
        <dbReference type="PROSITE" id="PS50943"/>
    </source>
</evidence>
<dbReference type="InterPro" id="IPR039418">
    <property type="entry name" value="LexA-like"/>
</dbReference>
<dbReference type="SUPFAM" id="SSF51306">
    <property type="entry name" value="LexA/Signal peptidase"/>
    <property type="match status" value="1"/>
</dbReference>
<dbReference type="Gene3D" id="2.10.109.10">
    <property type="entry name" value="Umud Fragment, subunit A"/>
    <property type="match status" value="1"/>
</dbReference>
<dbReference type="AlphaFoldDB" id="A0A2X0RD19"/>
<name>A0A2X0RD19_9PROT</name>